<feature type="region of interest" description="Disordered" evidence="8">
    <location>
        <begin position="1"/>
        <end position="47"/>
    </location>
</feature>
<evidence type="ECO:0000256" key="6">
    <source>
        <dbReference type="ARBA" id="ARBA00022989"/>
    </source>
</evidence>
<evidence type="ECO:0000256" key="2">
    <source>
        <dbReference type="ARBA" id="ARBA00022448"/>
    </source>
</evidence>
<evidence type="ECO:0000256" key="5">
    <source>
        <dbReference type="ARBA" id="ARBA00022840"/>
    </source>
</evidence>
<keyword evidence="3 9" id="KW-0812">Transmembrane</keyword>
<dbReference type="Gene3D" id="3.40.50.300">
    <property type="entry name" value="P-loop containing nucleotide triphosphate hydrolases"/>
    <property type="match status" value="1"/>
</dbReference>
<keyword evidence="5" id="KW-0067">ATP-binding</keyword>
<dbReference type="PROSITE" id="PS50893">
    <property type="entry name" value="ABC_TRANSPORTER_2"/>
    <property type="match status" value="1"/>
</dbReference>
<protein>
    <recommendedName>
        <fullName evidence="10">ABC transporter domain-containing protein</fullName>
    </recommendedName>
</protein>
<feature type="transmembrane region" description="Helical" evidence="9">
    <location>
        <begin position="64"/>
        <end position="83"/>
    </location>
</feature>
<feature type="transmembrane region" description="Helical" evidence="9">
    <location>
        <begin position="588"/>
        <end position="605"/>
    </location>
</feature>
<feature type="domain" description="ABC transporter" evidence="10">
    <location>
        <begin position="133"/>
        <end position="375"/>
    </location>
</feature>
<keyword evidence="7 9" id="KW-0472">Membrane</keyword>
<evidence type="ECO:0000256" key="9">
    <source>
        <dbReference type="SAM" id="Phobius"/>
    </source>
</evidence>
<dbReference type="CDD" id="cd03213">
    <property type="entry name" value="ABCG_EPDR"/>
    <property type="match status" value="1"/>
</dbReference>
<feature type="compositionally biased region" description="Acidic residues" evidence="8">
    <location>
        <begin position="941"/>
        <end position="957"/>
    </location>
</feature>
<feature type="transmembrane region" description="Helical" evidence="9">
    <location>
        <begin position="617"/>
        <end position="635"/>
    </location>
</feature>
<feature type="compositionally biased region" description="Low complexity" evidence="8">
    <location>
        <begin position="1024"/>
        <end position="1043"/>
    </location>
</feature>
<proteinExistence type="predicted"/>
<comment type="caution">
    <text evidence="11">The sequence shown here is derived from an EMBL/GenBank/DDBJ whole genome shotgun (WGS) entry which is preliminary data.</text>
</comment>
<feature type="compositionally biased region" description="Low complexity" evidence="8">
    <location>
        <begin position="959"/>
        <end position="994"/>
    </location>
</feature>
<dbReference type="PROSITE" id="PS00211">
    <property type="entry name" value="ABC_TRANSPORTER_1"/>
    <property type="match status" value="1"/>
</dbReference>
<evidence type="ECO:0000256" key="4">
    <source>
        <dbReference type="ARBA" id="ARBA00022741"/>
    </source>
</evidence>
<feature type="region of interest" description="Disordered" evidence="8">
    <location>
        <begin position="939"/>
        <end position="1090"/>
    </location>
</feature>
<sequence length="1090" mass="119149">MALVTDAQDPRQEAGERERPSASELLPAALRPRGGVPGPPQRHRGARGAPLGVLLRDTHIEEGAYILFGTLLLSSLLYHVIWIRRSRRRERQSQRSNKLDELRRGLVLHFAPLVAVDSYQFKGMTETKCGVTLDFQDLGLTLKNGGRRVLDGVTGRFERGKMIAIMGPSGSGKTTFMNTLCGKATYGNVTGTVTINGRQGKMNDLKPIMGFVPQDDVVHERLTVREQLEMSAKLRNDYRTTRQDLKDIVEDVLHVLQVQHIQRSIVGGVDKRGISGGQRKRVNIGLELAACPTVLFLDEPTSGLDSTSSLMVVSSLKKMTTLGMTNIMVIHQPRYSLFALFDQVLLLGTGGRTVYSGRADKALPYFEGLGFERPPADNPADWMMDVISGQVKNLRSAESNPVDLFDRWAEASGRPESPSSPEDGHALRTARLVQEHSHLVGTEIVRQEWNRVDTVNSGYLGLKGFHKLVKNCCDVDPDRKIVAMLADQISAAGRIEKMGSMLGSERFGVHVRRDDFAKFLRLSQEELVAGHRHIQSDGSPQGDSGDSSDDLLTEDGLERRVFPGPCRQWAIMAHARMVQFWRGWMRRLLDMIMVIFCATAFALVGRGEIGSPIEISMYQTGLALLIPISVLPTFADRPIFWRMSSAGTNIMAYYMSRFAVSIIDALMLSLAYTMTYYLVARPGCPVSIYLDPALYLAWSVAATGYLLSIAVPPESATLTTLVLMLAFTQVLGKFDTTLNWLNANVQWKVVLLSFVPTRWSTEMQFVRYVEHNDGVAMPNPPDCSDMQDSSVAAFTDCLPLVADCITNQSVAVGATVLALQCEKLFERCAAGHYSSKKVSQVFQRIMGYFTAKGMANYQAWAYHVYTHQEGTCSWLFHRYGCSSRWCHTYSPAANLLLQGLLGHILAILCLARQVPGSASLRDCCCCCCRRRHDARALVPADEPDELEDTEEDGEGEDGGAPSPAPSSRRGEPRSPSAAGSTARSAPWPAARSPSLVASSVGTPSPSNGSGFRHLAAARASPTSGPVRLLPAPVPAGLPATPGGCSPMSHQRSPASLRQVPLVPVSHPGAASPVGLPSAAATRVPNLRLTH</sequence>
<evidence type="ECO:0000256" key="1">
    <source>
        <dbReference type="ARBA" id="ARBA00004141"/>
    </source>
</evidence>
<comment type="subcellular location">
    <subcellularLocation>
        <location evidence="1">Membrane</location>
        <topology evidence="1">Multi-pass membrane protein</topology>
    </subcellularLocation>
</comment>
<keyword evidence="2" id="KW-0813">Transport</keyword>
<feature type="compositionally biased region" description="Basic and acidic residues" evidence="8">
    <location>
        <begin position="8"/>
        <end position="21"/>
    </location>
</feature>
<evidence type="ECO:0000313" key="11">
    <source>
        <dbReference type="EMBL" id="CAK0843257.1"/>
    </source>
</evidence>
<dbReference type="Pfam" id="PF19055">
    <property type="entry name" value="ABC2_membrane_7"/>
    <property type="match status" value="2"/>
</dbReference>
<feature type="region of interest" description="Disordered" evidence="8">
    <location>
        <begin position="531"/>
        <end position="550"/>
    </location>
</feature>
<reference evidence="11" key="1">
    <citation type="submission" date="2023-10" db="EMBL/GenBank/DDBJ databases">
        <authorList>
            <person name="Chen Y."/>
            <person name="Shah S."/>
            <person name="Dougan E. K."/>
            <person name="Thang M."/>
            <person name="Chan C."/>
        </authorList>
    </citation>
    <scope>NUCLEOTIDE SEQUENCE [LARGE SCALE GENOMIC DNA]</scope>
</reference>
<dbReference type="SUPFAM" id="SSF52540">
    <property type="entry name" value="P-loop containing nucleoside triphosphate hydrolases"/>
    <property type="match status" value="1"/>
</dbReference>
<evidence type="ECO:0000259" key="10">
    <source>
        <dbReference type="PROSITE" id="PS50893"/>
    </source>
</evidence>
<dbReference type="InterPro" id="IPR043926">
    <property type="entry name" value="ABCG_dom"/>
</dbReference>
<organism evidence="11 12">
    <name type="scientific">Prorocentrum cordatum</name>
    <dbReference type="NCBI Taxonomy" id="2364126"/>
    <lineage>
        <taxon>Eukaryota</taxon>
        <taxon>Sar</taxon>
        <taxon>Alveolata</taxon>
        <taxon>Dinophyceae</taxon>
        <taxon>Prorocentrales</taxon>
        <taxon>Prorocentraceae</taxon>
        <taxon>Prorocentrum</taxon>
    </lineage>
</organism>
<dbReference type="InterPro" id="IPR027417">
    <property type="entry name" value="P-loop_NTPase"/>
</dbReference>
<evidence type="ECO:0000313" key="12">
    <source>
        <dbReference type="Proteomes" id="UP001189429"/>
    </source>
</evidence>
<dbReference type="EMBL" id="CAUYUJ010014564">
    <property type="protein sequence ID" value="CAK0843257.1"/>
    <property type="molecule type" value="Genomic_DNA"/>
</dbReference>
<dbReference type="InterPro" id="IPR003439">
    <property type="entry name" value="ABC_transporter-like_ATP-bd"/>
</dbReference>
<dbReference type="InterPro" id="IPR003593">
    <property type="entry name" value="AAA+_ATPase"/>
</dbReference>
<accession>A0ABN9TDS7</accession>
<gene>
    <name evidence="11" type="ORF">PCOR1329_LOCUS37661</name>
</gene>
<dbReference type="Pfam" id="PF00005">
    <property type="entry name" value="ABC_tran"/>
    <property type="match status" value="1"/>
</dbReference>
<dbReference type="Proteomes" id="UP001189429">
    <property type="component" value="Unassembled WGS sequence"/>
</dbReference>
<dbReference type="SMART" id="SM00382">
    <property type="entry name" value="AAA"/>
    <property type="match status" value="1"/>
</dbReference>
<dbReference type="InterPro" id="IPR050352">
    <property type="entry name" value="ABCG_transporters"/>
</dbReference>
<feature type="transmembrane region" description="Helical" evidence="9">
    <location>
        <begin position="656"/>
        <end position="679"/>
    </location>
</feature>
<evidence type="ECO:0000256" key="3">
    <source>
        <dbReference type="ARBA" id="ARBA00022692"/>
    </source>
</evidence>
<evidence type="ECO:0000256" key="7">
    <source>
        <dbReference type="ARBA" id="ARBA00023136"/>
    </source>
</evidence>
<evidence type="ECO:0000256" key="8">
    <source>
        <dbReference type="SAM" id="MobiDB-lite"/>
    </source>
</evidence>
<keyword evidence="6 9" id="KW-1133">Transmembrane helix</keyword>
<dbReference type="InterPro" id="IPR017871">
    <property type="entry name" value="ABC_transporter-like_CS"/>
</dbReference>
<feature type="compositionally biased region" description="Low complexity" evidence="8">
    <location>
        <begin position="536"/>
        <end position="545"/>
    </location>
</feature>
<dbReference type="PANTHER" id="PTHR48041:SF91">
    <property type="entry name" value="ABC TRANSPORTER G FAMILY MEMBER 28"/>
    <property type="match status" value="1"/>
</dbReference>
<name>A0ABN9TDS7_9DINO</name>
<dbReference type="PANTHER" id="PTHR48041">
    <property type="entry name" value="ABC TRANSPORTER G FAMILY MEMBER 28"/>
    <property type="match status" value="1"/>
</dbReference>
<feature type="compositionally biased region" description="Polar residues" evidence="8">
    <location>
        <begin position="995"/>
        <end position="1009"/>
    </location>
</feature>
<keyword evidence="4" id="KW-0547">Nucleotide-binding</keyword>
<keyword evidence="12" id="KW-1185">Reference proteome</keyword>